<dbReference type="GO" id="GO:0005524">
    <property type="term" value="F:ATP binding"/>
    <property type="evidence" value="ECO:0007669"/>
    <property type="project" value="TreeGrafter"/>
</dbReference>
<dbReference type="GO" id="GO:0051782">
    <property type="term" value="P:negative regulation of cell division"/>
    <property type="evidence" value="ECO:0007669"/>
    <property type="project" value="TreeGrafter"/>
</dbReference>
<organism evidence="2 3">
    <name type="scientific">Paraburkholderia humisilvae</name>
    <dbReference type="NCBI Taxonomy" id="627669"/>
    <lineage>
        <taxon>Bacteria</taxon>
        <taxon>Pseudomonadati</taxon>
        <taxon>Pseudomonadota</taxon>
        <taxon>Betaproteobacteria</taxon>
        <taxon>Burkholderiales</taxon>
        <taxon>Burkholderiaceae</taxon>
        <taxon>Paraburkholderia</taxon>
    </lineage>
</organism>
<dbReference type="GO" id="GO:0009898">
    <property type="term" value="C:cytoplasmic side of plasma membrane"/>
    <property type="evidence" value="ECO:0007669"/>
    <property type="project" value="TreeGrafter"/>
</dbReference>
<dbReference type="Gene3D" id="3.40.50.300">
    <property type="entry name" value="P-loop containing nucleotide triphosphate hydrolases"/>
    <property type="match status" value="1"/>
</dbReference>
<sequence>MIDILLVSANDTCATQIGAMLRDSGIAHTLRTESGAARALVKHASLIRKADLLIIEDSTLAAADLAAIEEASGHAPNLSCMLVTAEVSTDMLKAAMRAGVRHVLSWPLDATAFARELAHVAGKKNAHTRRAGRVLAFAAGKGGCGTTLLTANVGYALAAARDKRVLLIDLNQQFADANLLLSDKTPPATLYDLGTQIDRLDAAFFEACVARVHPNLDVLAGAGDPVKAAELRASHLQRVLALVRDQYDIVLCDVGQSINPLSIHVLDQSDAVGVVLQQTVPHLHATRRLLDLFGQLGYASSKTRLIVNHYDKREQVGLDAIERTLGMKPAHLLPHDAKSARHAVNQGVPLYTVAKNGALTKSIDALATLLCPLETAPRKRMFARLFTAKPGTRQQLKPGH</sequence>
<dbReference type="Pfam" id="PF13614">
    <property type="entry name" value="AAA_31"/>
    <property type="match status" value="1"/>
</dbReference>
<dbReference type="AlphaFoldDB" id="A0A6J5D7P6"/>
<protein>
    <recommendedName>
        <fullName evidence="1">AAA domain-containing protein</fullName>
    </recommendedName>
</protein>
<name>A0A6J5D7P6_9BURK</name>
<dbReference type="InterPro" id="IPR025669">
    <property type="entry name" value="AAA_dom"/>
</dbReference>
<dbReference type="GO" id="GO:0005829">
    <property type="term" value="C:cytosol"/>
    <property type="evidence" value="ECO:0007669"/>
    <property type="project" value="TreeGrafter"/>
</dbReference>
<dbReference type="SUPFAM" id="SSF52172">
    <property type="entry name" value="CheY-like"/>
    <property type="match status" value="1"/>
</dbReference>
<feature type="domain" description="AAA" evidence="1">
    <location>
        <begin position="133"/>
        <end position="291"/>
    </location>
</feature>
<dbReference type="EMBL" id="CADIKH010000004">
    <property type="protein sequence ID" value="CAB3749953.1"/>
    <property type="molecule type" value="Genomic_DNA"/>
</dbReference>
<evidence type="ECO:0000313" key="2">
    <source>
        <dbReference type="EMBL" id="CAB3749953.1"/>
    </source>
</evidence>
<dbReference type="RefSeq" id="WP_175225489.1">
    <property type="nucleotide sequence ID" value="NZ_CADIKH010000004.1"/>
</dbReference>
<dbReference type="Proteomes" id="UP000494363">
    <property type="component" value="Unassembled WGS sequence"/>
</dbReference>
<dbReference type="GO" id="GO:0016887">
    <property type="term" value="F:ATP hydrolysis activity"/>
    <property type="evidence" value="ECO:0007669"/>
    <property type="project" value="TreeGrafter"/>
</dbReference>
<proteinExistence type="predicted"/>
<dbReference type="Gene3D" id="3.40.50.2300">
    <property type="match status" value="1"/>
</dbReference>
<dbReference type="InterPro" id="IPR027417">
    <property type="entry name" value="P-loop_NTPase"/>
</dbReference>
<dbReference type="InterPro" id="IPR011006">
    <property type="entry name" value="CheY-like_superfamily"/>
</dbReference>
<dbReference type="InterPro" id="IPR050625">
    <property type="entry name" value="ParA/MinD_ATPase"/>
</dbReference>
<evidence type="ECO:0000259" key="1">
    <source>
        <dbReference type="Pfam" id="PF13614"/>
    </source>
</evidence>
<gene>
    <name evidence="2" type="ORF">LMG29542_01152</name>
</gene>
<keyword evidence="3" id="KW-1185">Reference proteome</keyword>
<evidence type="ECO:0000313" key="3">
    <source>
        <dbReference type="Proteomes" id="UP000494363"/>
    </source>
</evidence>
<accession>A0A6J5D7P6</accession>
<dbReference type="PANTHER" id="PTHR43384">
    <property type="entry name" value="SEPTUM SITE-DETERMINING PROTEIN MIND HOMOLOG, CHLOROPLASTIC-RELATED"/>
    <property type="match status" value="1"/>
</dbReference>
<dbReference type="PANTHER" id="PTHR43384:SF13">
    <property type="entry name" value="SLR0110 PROTEIN"/>
    <property type="match status" value="1"/>
</dbReference>
<reference evidence="2 3" key="1">
    <citation type="submission" date="2020-04" db="EMBL/GenBank/DDBJ databases">
        <authorList>
            <person name="De Canck E."/>
        </authorList>
    </citation>
    <scope>NUCLEOTIDE SEQUENCE [LARGE SCALE GENOMIC DNA]</scope>
    <source>
        <strain evidence="2 3">LMG 29542</strain>
    </source>
</reference>
<dbReference type="SUPFAM" id="SSF52540">
    <property type="entry name" value="P-loop containing nucleoside triphosphate hydrolases"/>
    <property type="match status" value="1"/>
</dbReference>